<dbReference type="EMBL" id="JABUMX010000002">
    <property type="protein sequence ID" value="NTS31383.1"/>
    <property type="molecule type" value="Genomic_DNA"/>
</dbReference>
<sequence>MTNPHQYLLGTAFIVAAVTASLQLSGCSTIGDYKPDANDKCIETYVWNTTANSGGGPLLCPGWYRERQVLDGVKK</sequence>
<organism evidence="1 2">
    <name type="scientific">Phyllobacterium pellucidum</name>
    <dbReference type="NCBI Taxonomy" id="2740464"/>
    <lineage>
        <taxon>Bacteria</taxon>
        <taxon>Pseudomonadati</taxon>
        <taxon>Pseudomonadota</taxon>
        <taxon>Alphaproteobacteria</taxon>
        <taxon>Hyphomicrobiales</taxon>
        <taxon>Phyllobacteriaceae</taxon>
        <taxon>Phyllobacterium</taxon>
    </lineage>
</organism>
<gene>
    <name evidence="1" type="ORF">HQ945_08970</name>
</gene>
<reference evidence="1 2" key="1">
    <citation type="submission" date="2020-05" db="EMBL/GenBank/DDBJ databases">
        <authorList>
            <person name="Kim M.K."/>
        </authorList>
    </citation>
    <scope>NUCLEOTIDE SEQUENCE [LARGE SCALE GENOMIC DNA]</scope>
    <source>
        <strain evidence="1 2">BT25</strain>
    </source>
</reference>
<name>A0A849VU57_9HYPH</name>
<dbReference type="Proteomes" id="UP000550508">
    <property type="component" value="Unassembled WGS sequence"/>
</dbReference>
<evidence type="ECO:0000313" key="2">
    <source>
        <dbReference type="Proteomes" id="UP000550508"/>
    </source>
</evidence>
<dbReference type="AlphaFoldDB" id="A0A849VU57"/>
<accession>A0A849VU57</accession>
<proteinExistence type="predicted"/>
<dbReference type="RefSeq" id="WP_174208009.1">
    <property type="nucleotide sequence ID" value="NZ_JABUMX010000002.1"/>
</dbReference>
<protein>
    <submittedName>
        <fullName evidence="1">Uncharacterized protein</fullName>
    </submittedName>
</protein>
<comment type="caution">
    <text evidence="1">The sequence shown here is derived from an EMBL/GenBank/DDBJ whole genome shotgun (WGS) entry which is preliminary data.</text>
</comment>
<evidence type="ECO:0000313" key="1">
    <source>
        <dbReference type="EMBL" id="NTS31383.1"/>
    </source>
</evidence>
<keyword evidence="2" id="KW-1185">Reference proteome</keyword>